<keyword evidence="1" id="KW-0732">Signal</keyword>
<dbReference type="PANTHER" id="PTHR34606">
    <property type="entry name" value="BON DOMAIN-CONTAINING PROTEIN"/>
    <property type="match status" value="1"/>
</dbReference>
<feature type="domain" description="BON" evidence="2">
    <location>
        <begin position="3"/>
        <end position="71"/>
    </location>
</feature>
<protein>
    <submittedName>
        <fullName evidence="3">BON domain-containing protein</fullName>
    </submittedName>
</protein>
<feature type="domain" description="BON" evidence="2">
    <location>
        <begin position="78"/>
        <end position="146"/>
    </location>
</feature>
<dbReference type="InterPro" id="IPR014004">
    <property type="entry name" value="Transpt-assoc_nodulatn_dom_bac"/>
</dbReference>
<dbReference type="EMBL" id="JBHRTO010000001">
    <property type="protein sequence ID" value="MFC3180547.1"/>
    <property type="molecule type" value="Genomic_DNA"/>
</dbReference>
<sequence length="215" mass="23245">MSDDKQLKQSVLDELKWEPSVNAAHIGVTTKDGVVTLMGSVETYAEKHGAETAALRVKDVKAVAEEIEVKLPFSVKHGDSEIAEAAVNRLAWNSSVPKDAVKVAVTKGWVTLTGDVHWHYQHDAAAEAVRTLWGVTGVSNQIAIKPQANAGDIKSDIMVALNRSWFTPENIDVTAYDGKVTLTGTVEYWDERALAGTTAWAAPGVTSVTNDIRVH</sequence>
<accession>A0ABV7J1E5</accession>
<reference evidence="4" key="1">
    <citation type="journal article" date="2019" name="Int. J. Syst. Evol. Microbiol.">
        <title>The Global Catalogue of Microorganisms (GCM) 10K type strain sequencing project: providing services to taxonomists for standard genome sequencing and annotation.</title>
        <authorList>
            <consortium name="The Broad Institute Genomics Platform"/>
            <consortium name="The Broad Institute Genome Sequencing Center for Infectious Disease"/>
            <person name="Wu L."/>
            <person name="Ma J."/>
        </authorList>
    </citation>
    <scope>NUCLEOTIDE SEQUENCE [LARGE SCALE GENOMIC DNA]</scope>
    <source>
        <strain evidence="4">KCTC 52039</strain>
    </source>
</reference>
<name>A0ABV7J1E5_9RHOB</name>
<dbReference type="Pfam" id="PF04972">
    <property type="entry name" value="BON"/>
    <property type="match status" value="3"/>
</dbReference>
<organism evidence="3 4">
    <name type="scientific">Cypionkella sinensis</name>
    <dbReference type="NCBI Taxonomy" id="1756043"/>
    <lineage>
        <taxon>Bacteria</taxon>
        <taxon>Pseudomonadati</taxon>
        <taxon>Pseudomonadota</taxon>
        <taxon>Alphaproteobacteria</taxon>
        <taxon>Rhodobacterales</taxon>
        <taxon>Paracoccaceae</taxon>
        <taxon>Cypionkella</taxon>
    </lineage>
</organism>
<dbReference type="Proteomes" id="UP001595547">
    <property type="component" value="Unassembled WGS sequence"/>
</dbReference>
<keyword evidence="4" id="KW-1185">Reference proteome</keyword>
<dbReference type="InterPro" id="IPR007055">
    <property type="entry name" value="BON_dom"/>
</dbReference>
<comment type="caution">
    <text evidence="3">The sequence shown here is derived from an EMBL/GenBank/DDBJ whole genome shotgun (WGS) entry which is preliminary data.</text>
</comment>
<proteinExistence type="predicted"/>
<evidence type="ECO:0000256" key="1">
    <source>
        <dbReference type="ARBA" id="ARBA00022729"/>
    </source>
</evidence>
<dbReference type="InterPro" id="IPR051686">
    <property type="entry name" value="Lipoprotein_DolP"/>
</dbReference>
<dbReference type="SMART" id="SM00749">
    <property type="entry name" value="BON"/>
    <property type="match status" value="3"/>
</dbReference>
<dbReference type="Gene3D" id="3.30.1340.30">
    <property type="match status" value="3"/>
</dbReference>
<dbReference type="PANTHER" id="PTHR34606:SF4">
    <property type="entry name" value="OUTER MEMBRANE LIPOPROTEIN DOLP"/>
    <property type="match status" value="1"/>
</dbReference>
<gene>
    <name evidence="3" type="ORF">ACFOGH_06075</name>
</gene>
<evidence type="ECO:0000259" key="2">
    <source>
        <dbReference type="PROSITE" id="PS50914"/>
    </source>
</evidence>
<dbReference type="RefSeq" id="WP_380072172.1">
    <property type="nucleotide sequence ID" value="NZ_JBHRTO010000001.1"/>
</dbReference>
<dbReference type="PROSITE" id="PS50914">
    <property type="entry name" value="BON"/>
    <property type="match status" value="3"/>
</dbReference>
<feature type="domain" description="BON" evidence="2">
    <location>
        <begin position="149"/>
        <end position="215"/>
    </location>
</feature>
<evidence type="ECO:0000313" key="3">
    <source>
        <dbReference type="EMBL" id="MFC3180547.1"/>
    </source>
</evidence>
<evidence type="ECO:0000313" key="4">
    <source>
        <dbReference type="Proteomes" id="UP001595547"/>
    </source>
</evidence>